<dbReference type="GO" id="GO:0050661">
    <property type="term" value="F:NADP binding"/>
    <property type="evidence" value="ECO:0007669"/>
    <property type="project" value="InterPro"/>
</dbReference>
<dbReference type="GO" id="GO:0050660">
    <property type="term" value="F:flavin adenine dinucleotide binding"/>
    <property type="evidence" value="ECO:0007669"/>
    <property type="project" value="InterPro"/>
</dbReference>
<evidence type="ECO:0000256" key="6">
    <source>
        <dbReference type="SAM" id="SignalP"/>
    </source>
</evidence>
<evidence type="ECO:0000313" key="7">
    <source>
        <dbReference type="Ensembl" id="ENSANIP00000022432.1"/>
    </source>
</evidence>
<comment type="similarity">
    <text evidence="1 5">Belongs to the FMO family.</text>
</comment>
<reference evidence="7" key="1">
    <citation type="submission" date="2025-08" db="UniProtKB">
        <authorList>
            <consortium name="Ensembl"/>
        </authorList>
    </citation>
    <scope>IDENTIFICATION</scope>
</reference>
<evidence type="ECO:0000256" key="1">
    <source>
        <dbReference type="ARBA" id="ARBA00009183"/>
    </source>
</evidence>
<keyword evidence="4 5" id="KW-0560">Oxidoreductase</keyword>
<sequence length="65" mass="6669">MAARRVAIIGAGASGLCALKCCLDEGLVPTCFERSGDIGGLWRFEVSMARHQAGQAGSPGVPGQH</sequence>
<dbReference type="PANTHER" id="PTHR23023">
    <property type="entry name" value="DIMETHYLANILINE MONOOXYGENASE"/>
    <property type="match status" value="1"/>
</dbReference>
<evidence type="ECO:0000256" key="5">
    <source>
        <dbReference type="RuleBase" id="RU361177"/>
    </source>
</evidence>
<organism evidence="7 8">
    <name type="scientific">Accipiter nisus</name>
    <name type="common">Eurasian sparrowhawk</name>
    <dbReference type="NCBI Taxonomy" id="211598"/>
    <lineage>
        <taxon>Eukaryota</taxon>
        <taxon>Metazoa</taxon>
        <taxon>Chordata</taxon>
        <taxon>Craniata</taxon>
        <taxon>Vertebrata</taxon>
        <taxon>Euteleostomi</taxon>
        <taxon>Archelosauria</taxon>
        <taxon>Archosauria</taxon>
        <taxon>Dinosauria</taxon>
        <taxon>Saurischia</taxon>
        <taxon>Theropoda</taxon>
        <taxon>Coelurosauria</taxon>
        <taxon>Aves</taxon>
        <taxon>Neognathae</taxon>
        <taxon>Neoaves</taxon>
        <taxon>Telluraves</taxon>
        <taxon>Accipitrimorphae</taxon>
        <taxon>Accipitriformes</taxon>
        <taxon>Accipitridae</taxon>
        <taxon>Accipitrinae</taxon>
        <taxon>Accipiter</taxon>
    </lineage>
</organism>
<comment type="cofactor">
    <cofactor evidence="5">
        <name>FAD</name>
        <dbReference type="ChEBI" id="CHEBI:57692"/>
    </cofactor>
</comment>
<dbReference type="InterPro" id="IPR020946">
    <property type="entry name" value="Flavin_mOase-like"/>
</dbReference>
<name>A0A8B9NIJ7_9AVES</name>
<dbReference type="Proteomes" id="UP000694541">
    <property type="component" value="Unplaced"/>
</dbReference>
<dbReference type="EC" id="1.-.-.-" evidence="5"/>
<dbReference type="AlphaFoldDB" id="A0A8B9NIJ7"/>
<keyword evidence="2 5" id="KW-0285">Flavoprotein</keyword>
<feature type="chain" id="PRO_5034406000" description="Flavin-containing monooxygenase" evidence="6">
    <location>
        <begin position="19"/>
        <end position="65"/>
    </location>
</feature>
<evidence type="ECO:0000256" key="3">
    <source>
        <dbReference type="ARBA" id="ARBA00022827"/>
    </source>
</evidence>
<dbReference type="SUPFAM" id="SSF51905">
    <property type="entry name" value="FAD/NAD(P)-binding domain"/>
    <property type="match status" value="1"/>
</dbReference>
<dbReference type="InterPro" id="IPR050346">
    <property type="entry name" value="FMO-like"/>
</dbReference>
<dbReference type="Gene3D" id="3.50.50.60">
    <property type="entry name" value="FAD/NAD(P)-binding domain"/>
    <property type="match status" value="1"/>
</dbReference>
<dbReference type="InterPro" id="IPR036188">
    <property type="entry name" value="FAD/NAD-bd_sf"/>
</dbReference>
<evidence type="ECO:0000256" key="4">
    <source>
        <dbReference type="ARBA" id="ARBA00023002"/>
    </source>
</evidence>
<dbReference type="Pfam" id="PF00743">
    <property type="entry name" value="FMO-like"/>
    <property type="match status" value="1"/>
</dbReference>
<evidence type="ECO:0000313" key="8">
    <source>
        <dbReference type="Proteomes" id="UP000694541"/>
    </source>
</evidence>
<evidence type="ECO:0000256" key="2">
    <source>
        <dbReference type="ARBA" id="ARBA00022630"/>
    </source>
</evidence>
<dbReference type="Ensembl" id="ENSANIT00000023176.1">
    <property type="protein sequence ID" value="ENSANIP00000022432.1"/>
    <property type="gene ID" value="ENSANIG00000015266.1"/>
</dbReference>
<keyword evidence="3 5" id="KW-0274">FAD</keyword>
<keyword evidence="6" id="KW-0732">Signal</keyword>
<accession>A0A8B9NIJ7</accession>
<proteinExistence type="inferred from homology"/>
<keyword evidence="5" id="KW-0503">Monooxygenase</keyword>
<dbReference type="GO" id="GO:0004499">
    <property type="term" value="F:N,N-dimethylaniline monooxygenase activity"/>
    <property type="evidence" value="ECO:0007669"/>
    <property type="project" value="InterPro"/>
</dbReference>
<keyword evidence="8" id="KW-1185">Reference proteome</keyword>
<feature type="signal peptide" evidence="6">
    <location>
        <begin position="1"/>
        <end position="18"/>
    </location>
</feature>
<protein>
    <recommendedName>
        <fullName evidence="5">Flavin-containing monooxygenase</fullName>
        <ecNumber evidence="5">1.-.-.-</ecNumber>
    </recommendedName>
</protein>
<reference evidence="7" key="2">
    <citation type="submission" date="2025-09" db="UniProtKB">
        <authorList>
            <consortium name="Ensembl"/>
        </authorList>
    </citation>
    <scope>IDENTIFICATION</scope>
</reference>